<gene>
    <name evidence="2" type="ORF">SDC9_166846</name>
</gene>
<comment type="caution">
    <text evidence="2">The sequence shown here is derived from an EMBL/GenBank/DDBJ whole genome shotgun (WGS) entry which is preliminary data.</text>
</comment>
<feature type="transmembrane region" description="Helical" evidence="1">
    <location>
        <begin position="118"/>
        <end position="139"/>
    </location>
</feature>
<evidence type="ECO:0000256" key="1">
    <source>
        <dbReference type="SAM" id="Phobius"/>
    </source>
</evidence>
<accession>A0A645FY52</accession>
<keyword evidence="1" id="KW-0812">Transmembrane</keyword>
<name>A0A645FY52_9ZZZZ</name>
<keyword evidence="1" id="KW-0472">Membrane</keyword>
<reference evidence="2" key="1">
    <citation type="submission" date="2019-08" db="EMBL/GenBank/DDBJ databases">
        <authorList>
            <person name="Kucharzyk K."/>
            <person name="Murdoch R.W."/>
            <person name="Higgins S."/>
            <person name="Loffler F."/>
        </authorList>
    </citation>
    <scope>NUCLEOTIDE SEQUENCE</scope>
</reference>
<protein>
    <recommendedName>
        <fullName evidence="3">ABC-2 type transporter domain-containing protein</fullName>
    </recommendedName>
</protein>
<sequence length="146" mass="15769">MLVGTKYAMVNEEVGAVIGSTYLIEAWKVIGITFIVQIAFIICSVAFALLLSTIFKTTVTSLGIGTIAVAIISLLIFFMPFPFLKAIYPLIFISYSSTLEILTGALNRNLGGSNISISLGLIVLAIWAVSCFIASYKIFTKEDVLT</sequence>
<feature type="transmembrane region" description="Helical" evidence="1">
    <location>
        <begin position="29"/>
        <end position="50"/>
    </location>
</feature>
<organism evidence="2">
    <name type="scientific">bioreactor metagenome</name>
    <dbReference type="NCBI Taxonomy" id="1076179"/>
    <lineage>
        <taxon>unclassified sequences</taxon>
        <taxon>metagenomes</taxon>
        <taxon>ecological metagenomes</taxon>
    </lineage>
</organism>
<dbReference type="EMBL" id="VSSQ01067040">
    <property type="protein sequence ID" value="MPN19477.1"/>
    <property type="molecule type" value="Genomic_DNA"/>
</dbReference>
<proteinExistence type="predicted"/>
<feature type="transmembrane region" description="Helical" evidence="1">
    <location>
        <begin position="62"/>
        <end position="81"/>
    </location>
</feature>
<evidence type="ECO:0008006" key="3">
    <source>
        <dbReference type="Google" id="ProtNLM"/>
    </source>
</evidence>
<evidence type="ECO:0000313" key="2">
    <source>
        <dbReference type="EMBL" id="MPN19477.1"/>
    </source>
</evidence>
<keyword evidence="1" id="KW-1133">Transmembrane helix</keyword>
<dbReference type="AlphaFoldDB" id="A0A645FY52"/>